<keyword evidence="1" id="KW-0472">Membrane</keyword>
<dbReference type="AlphaFoldDB" id="A0A0F8ZFH1"/>
<keyword evidence="1" id="KW-1133">Transmembrane helix</keyword>
<comment type="caution">
    <text evidence="2">The sequence shown here is derived from an EMBL/GenBank/DDBJ whole genome shotgun (WGS) entry which is preliminary data.</text>
</comment>
<reference evidence="2" key="1">
    <citation type="journal article" date="2015" name="Nature">
        <title>Complex archaea that bridge the gap between prokaryotes and eukaryotes.</title>
        <authorList>
            <person name="Spang A."/>
            <person name="Saw J.H."/>
            <person name="Jorgensen S.L."/>
            <person name="Zaremba-Niedzwiedzka K."/>
            <person name="Martijn J."/>
            <person name="Lind A.E."/>
            <person name="van Eijk R."/>
            <person name="Schleper C."/>
            <person name="Guy L."/>
            <person name="Ettema T.J."/>
        </authorList>
    </citation>
    <scope>NUCLEOTIDE SEQUENCE</scope>
</reference>
<accession>A0A0F8ZFH1</accession>
<dbReference type="EMBL" id="LAZR01048161">
    <property type="protein sequence ID" value="KKK92557.1"/>
    <property type="molecule type" value="Genomic_DNA"/>
</dbReference>
<feature type="transmembrane region" description="Helical" evidence="1">
    <location>
        <begin position="9"/>
        <end position="27"/>
    </location>
</feature>
<keyword evidence="1" id="KW-0812">Transmembrane</keyword>
<evidence type="ECO:0000256" key="1">
    <source>
        <dbReference type="SAM" id="Phobius"/>
    </source>
</evidence>
<sequence>IALAVLKKYHFWFLCGLVVLVSLGAWFKATTDLAEQFAARKQTLDSRFGAVEF</sequence>
<protein>
    <submittedName>
        <fullName evidence="2">Uncharacterized protein</fullName>
    </submittedName>
</protein>
<organism evidence="2">
    <name type="scientific">marine sediment metagenome</name>
    <dbReference type="NCBI Taxonomy" id="412755"/>
    <lineage>
        <taxon>unclassified sequences</taxon>
        <taxon>metagenomes</taxon>
        <taxon>ecological metagenomes</taxon>
    </lineage>
</organism>
<feature type="non-terminal residue" evidence="2">
    <location>
        <position position="1"/>
    </location>
</feature>
<name>A0A0F8ZFH1_9ZZZZ</name>
<proteinExistence type="predicted"/>
<gene>
    <name evidence="2" type="ORF">LCGC14_2701720</name>
</gene>
<evidence type="ECO:0000313" key="2">
    <source>
        <dbReference type="EMBL" id="KKK92557.1"/>
    </source>
</evidence>